<proteinExistence type="predicted"/>
<dbReference type="PROSITE" id="PS01117">
    <property type="entry name" value="HTH_MARR_1"/>
    <property type="match status" value="1"/>
</dbReference>
<dbReference type="PRINTS" id="PR00598">
    <property type="entry name" value="HTHMARR"/>
</dbReference>
<keyword evidence="2" id="KW-0238">DNA-binding</keyword>
<evidence type="ECO:0000256" key="1">
    <source>
        <dbReference type="ARBA" id="ARBA00023015"/>
    </source>
</evidence>
<dbReference type="Proteomes" id="UP001057877">
    <property type="component" value="Chromosome"/>
</dbReference>
<dbReference type="InterPro" id="IPR036388">
    <property type="entry name" value="WH-like_DNA-bd_sf"/>
</dbReference>
<keyword evidence="1" id="KW-0805">Transcription regulation</keyword>
<dbReference type="EMBL" id="CP091430">
    <property type="protein sequence ID" value="UVI33125.1"/>
    <property type="molecule type" value="Genomic_DNA"/>
</dbReference>
<keyword evidence="6" id="KW-1185">Reference proteome</keyword>
<accession>A0ABY5SI41</accession>
<evidence type="ECO:0000313" key="6">
    <source>
        <dbReference type="Proteomes" id="UP001057877"/>
    </source>
</evidence>
<dbReference type="SMART" id="SM00347">
    <property type="entry name" value="HTH_MARR"/>
    <property type="match status" value="1"/>
</dbReference>
<evidence type="ECO:0000313" key="5">
    <source>
        <dbReference type="EMBL" id="UVI33125.1"/>
    </source>
</evidence>
<evidence type="ECO:0000259" key="4">
    <source>
        <dbReference type="PROSITE" id="PS50995"/>
    </source>
</evidence>
<dbReference type="InterPro" id="IPR000835">
    <property type="entry name" value="HTH_MarR-typ"/>
</dbReference>
<dbReference type="PANTHER" id="PTHR42756">
    <property type="entry name" value="TRANSCRIPTIONAL REGULATOR, MARR"/>
    <property type="match status" value="1"/>
</dbReference>
<evidence type="ECO:0000256" key="2">
    <source>
        <dbReference type="ARBA" id="ARBA00023125"/>
    </source>
</evidence>
<dbReference type="RefSeq" id="WP_258389178.1">
    <property type="nucleotide sequence ID" value="NZ_CP091430.1"/>
</dbReference>
<sequence>MLELNRLLDLVFAHMRKLMFPEEWIDFDLALSKSELFALLALDRHGEIMMSQIAEHLSVPMSTASGIVDRLVKNGLIRRDRSESDRRIVVIRLSENGSALVEAFKDRLTFYLEKIDRALTEEEKTVLLTIAAKIIGALGASPVDPASRGQDDGSVRKIEIE</sequence>
<gene>
    <name evidence="5" type="ORF">L1F29_15345</name>
</gene>
<dbReference type="InterPro" id="IPR023187">
    <property type="entry name" value="Tscrpt_reg_MarR-type_CS"/>
</dbReference>
<dbReference type="Pfam" id="PF01047">
    <property type="entry name" value="MarR"/>
    <property type="match status" value="1"/>
</dbReference>
<organism evidence="5 6">
    <name type="scientific">Paenibacillus spongiae</name>
    <dbReference type="NCBI Taxonomy" id="2909671"/>
    <lineage>
        <taxon>Bacteria</taxon>
        <taxon>Bacillati</taxon>
        <taxon>Bacillota</taxon>
        <taxon>Bacilli</taxon>
        <taxon>Bacillales</taxon>
        <taxon>Paenibacillaceae</taxon>
        <taxon>Paenibacillus</taxon>
    </lineage>
</organism>
<protein>
    <submittedName>
        <fullName evidence="5">MarR family transcriptional regulator</fullName>
    </submittedName>
</protein>
<dbReference type="PROSITE" id="PS50995">
    <property type="entry name" value="HTH_MARR_2"/>
    <property type="match status" value="1"/>
</dbReference>
<dbReference type="Gene3D" id="1.10.10.10">
    <property type="entry name" value="Winged helix-like DNA-binding domain superfamily/Winged helix DNA-binding domain"/>
    <property type="match status" value="1"/>
</dbReference>
<reference evidence="5" key="1">
    <citation type="submission" date="2022-01" db="EMBL/GenBank/DDBJ databases">
        <title>Paenibacillus spongiae sp. nov., isolated from marine sponge.</title>
        <authorList>
            <person name="Li Z."/>
            <person name="Zhang M."/>
        </authorList>
    </citation>
    <scope>NUCLEOTIDE SEQUENCE</scope>
    <source>
        <strain evidence="5">PHS-Z3</strain>
    </source>
</reference>
<evidence type="ECO:0000256" key="3">
    <source>
        <dbReference type="ARBA" id="ARBA00023163"/>
    </source>
</evidence>
<feature type="domain" description="HTH marR-type" evidence="4">
    <location>
        <begin position="1"/>
        <end position="136"/>
    </location>
</feature>
<name>A0ABY5SI41_9BACL</name>
<dbReference type="SUPFAM" id="SSF46785">
    <property type="entry name" value="Winged helix' DNA-binding domain"/>
    <property type="match status" value="1"/>
</dbReference>
<keyword evidence="3" id="KW-0804">Transcription</keyword>
<dbReference type="PANTHER" id="PTHR42756:SF1">
    <property type="entry name" value="TRANSCRIPTIONAL REPRESSOR OF EMRAB OPERON"/>
    <property type="match status" value="1"/>
</dbReference>
<dbReference type="InterPro" id="IPR036390">
    <property type="entry name" value="WH_DNA-bd_sf"/>
</dbReference>